<evidence type="ECO:0008006" key="3">
    <source>
        <dbReference type="Google" id="ProtNLM"/>
    </source>
</evidence>
<dbReference type="EMBL" id="CP012752">
    <property type="protein sequence ID" value="ALG10450.1"/>
    <property type="molecule type" value="Genomic_DNA"/>
</dbReference>
<reference evidence="1 2" key="1">
    <citation type="submission" date="2015-07" db="EMBL/GenBank/DDBJ databases">
        <title>Genome sequencing of Kibdelosporangium phytohabitans.</title>
        <authorList>
            <person name="Qin S."/>
            <person name="Xing K."/>
        </authorList>
    </citation>
    <scope>NUCLEOTIDE SEQUENCE [LARGE SCALE GENOMIC DNA]</scope>
    <source>
        <strain evidence="1 2">KLBMP1111</strain>
    </source>
</reference>
<dbReference type="PANTHER" id="PTHR38460">
    <property type="entry name" value="TAUTOMERASE YOLI-RELATED"/>
    <property type="match status" value="1"/>
</dbReference>
<dbReference type="KEGG" id="kphy:AOZ06_29320"/>
<keyword evidence="2" id="KW-1185">Reference proteome</keyword>
<evidence type="ECO:0000313" key="2">
    <source>
        <dbReference type="Proteomes" id="UP000063699"/>
    </source>
</evidence>
<dbReference type="Proteomes" id="UP000063699">
    <property type="component" value="Chromosome"/>
</dbReference>
<dbReference type="RefSeq" id="WP_054292353.1">
    <property type="nucleotide sequence ID" value="NZ_CP012752.1"/>
</dbReference>
<dbReference type="Gene3D" id="3.30.429.10">
    <property type="entry name" value="Macrophage Migration Inhibitory Factor"/>
    <property type="match status" value="1"/>
</dbReference>
<protein>
    <recommendedName>
        <fullName evidence="3">Tautomerase</fullName>
    </recommendedName>
</protein>
<dbReference type="SUPFAM" id="SSF55331">
    <property type="entry name" value="Tautomerase/MIF"/>
    <property type="match status" value="1"/>
</dbReference>
<evidence type="ECO:0000313" key="1">
    <source>
        <dbReference type="EMBL" id="ALG10450.1"/>
    </source>
</evidence>
<sequence>MPFVRITLSSDRPEPMRAAVAEGVRSALVSAIGVPPDDRFLIVDAQPATAFHVDRHFLDGDRRDPVVVEITLTHGRTRDMKLALYQTIVANLSEVGVRPDDVLIMLHETGREDWSLGGGKTQLLDEDLIRKHGWSPPEA</sequence>
<gene>
    <name evidence="1" type="ORF">AOZ06_29320</name>
</gene>
<dbReference type="PANTHER" id="PTHR38460:SF1">
    <property type="entry name" value="TAUTOMERASE YOLI-RELATED"/>
    <property type="match status" value="1"/>
</dbReference>
<dbReference type="AlphaFoldDB" id="A0A0N9I748"/>
<organism evidence="1 2">
    <name type="scientific">Kibdelosporangium phytohabitans</name>
    <dbReference type="NCBI Taxonomy" id="860235"/>
    <lineage>
        <taxon>Bacteria</taxon>
        <taxon>Bacillati</taxon>
        <taxon>Actinomycetota</taxon>
        <taxon>Actinomycetes</taxon>
        <taxon>Pseudonocardiales</taxon>
        <taxon>Pseudonocardiaceae</taxon>
        <taxon>Kibdelosporangium</taxon>
    </lineage>
</organism>
<dbReference type="Pfam" id="PF14552">
    <property type="entry name" value="Tautomerase_2"/>
    <property type="match status" value="1"/>
</dbReference>
<dbReference type="OrthoDB" id="9804765at2"/>
<proteinExistence type="predicted"/>
<name>A0A0N9I748_9PSEU</name>
<dbReference type="InterPro" id="IPR037479">
    <property type="entry name" value="Tauto_MSAD"/>
</dbReference>
<dbReference type="InterPro" id="IPR014347">
    <property type="entry name" value="Tautomerase/MIF_sf"/>
</dbReference>
<accession>A0A0N9I748</accession>